<evidence type="ECO:0000256" key="1">
    <source>
        <dbReference type="SAM" id="Phobius"/>
    </source>
</evidence>
<comment type="caution">
    <text evidence="2">The sequence shown here is derived from an EMBL/GenBank/DDBJ whole genome shotgun (WGS) entry which is preliminary data.</text>
</comment>
<accession>A0ABW1P8E0</accession>
<organism evidence="2 3">
    <name type="scientific">Saccharothrix lopnurensis</name>
    <dbReference type="NCBI Taxonomy" id="1670621"/>
    <lineage>
        <taxon>Bacteria</taxon>
        <taxon>Bacillati</taxon>
        <taxon>Actinomycetota</taxon>
        <taxon>Actinomycetes</taxon>
        <taxon>Pseudonocardiales</taxon>
        <taxon>Pseudonocardiaceae</taxon>
        <taxon>Saccharothrix</taxon>
    </lineage>
</organism>
<evidence type="ECO:0000313" key="3">
    <source>
        <dbReference type="Proteomes" id="UP001596220"/>
    </source>
</evidence>
<name>A0ABW1P8E0_9PSEU</name>
<keyword evidence="1" id="KW-1133">Transmembrane helix</keyword>
<reference evidence="3" key="1">
    <citation type="journal article" date="2019" name="Int. J. Syst. Evol. Microbiol.">
        <title>The Global Catalogue of Microorganisms (GCM) 10K type strain sequencing project: providing services to taxonomists for standard genome sequencing and annotation.</title>
        <authorList>
            <consortium name="The Broad Institute Genomics Platform"/>
            <consortium name="The Broad Institute Genome Sequencing Center for Infectious Disease"/>
            <person name="Wu L."/>
            <person name="Ma J."/>
        </authorList>
    </citation>
    <scope>NUCLEOTIDE SEQUENCE [LARGE SCALE GENOMIC DNA]</scope>
    <source>
        <strain evidence="3">CGMCC 4.7246</strain>
    </source>
</reference>
<keyword evidence="1" id="KW-0472">Membrane</keyword>
<dbReference type="Proteomes" id="UP001596220">
    <property type="component" value="Unassembled WGS sequence"/>
</dbReference>
<keyword evidence="3" id="KW-1185">Reference proteome</keyword>
<dbReference type="EMBL" id="JBHSQO010000022">
    <property type="protein sequence ID" value="MFC6091806.1"/>
    <property type="molecule type" value="Genomic_DNA"/>
</dbReference>
<feature type="transmembrane region" description="Helical" evidence="1">
    <location>
        <begin position="14"/>
        <end position="32"/>
    </location>
</feature>
<protein>
    <recommendedName>
        <fullName evidence="4">Capsular polysaccharide biosynthesis protein</fullName>
    </recommendedName>
</protein>
<keyword evidence="1" id="KW-0812">Transmembrane</keyword>
<sequence length="295" mass="30079">MTGLLTRLAPWRPALTAVGVAVLVAAVVVLFVEVRGEEHESRVGLLAGPVASDGPAQFGEVVALSLPALVEVARSPSVLRAPAEAVGIAPADLAGRVSVELVPASGLARLSVRAPTADQASEAVNLIARTVVDADLLAPAARLRLLDRPETRRVAPDRPLAFGLALVAGVVAGLGAYAFGHLRRTRAGDRVRAALVAGGVRHPVAVLDDDDPDLVRRLAVLCGAAARPARVVAVVPELTGRAEALAAELPDKTGEPADGDALIALAPRDRGRHDELAAVVGALPAPTTVVGVVLA</sequence>
<dbReference type="RefSeq" id="WP_380638108.1">
    <property type="nucleotide sequence ID" value="NZ_JBHSQO010000022.1"/>
</dbReference>
<gene>
    <name evidence="2" type="ORF">ACFP3R_21265</name>
</gene>
<proteinExistence type="predicted"/>
<feature type="transmembrane region" description="Helical" evidence="1">
    <location>
        <begin position="160"/>
        <end position="180"/>
    </location>
</feature>
<evidence type="ECO:0000313" key="2">
    <source>
        <dbReference type="EMBL" id="MFC6091806.1"/>
    </source>
</evidence>
<evidence type="ECO:0008006" key="4">
    <source>
        <dbReference type="Google" id="ProtNLM"/>
    </source>
</evidence>